<sequence>MKETGHVPVLYRETLTALELEPGNIIIDGTLGGGGHARGILEAVSPNGRLIGIDRDAAAIERCRERLDRYRGMLTLVHDDFKNVRKILDSLAVQEIDGAVLDLGVSSFQLDEGERGFSYQADAPLDMRMDRTNEFCACDVVNGYSEDELHRVIKEYGEERWAARIAKFITEERKKKKIETTGELTEIIKQAIPAAARRDGPHPAKRTFQAVRIEVNGELTGLREALEDYVSVLRSGGRFAVITFHSLEDRIVKQTFRKLFEPCECPKDFPVCVCGKVSQIKIITKKPIQPGQEELGKNPRARSAKLRVVEKR</sequence>
<dbReference type="AlphaFoldDB" id="A0AAU8A9L4"/>
<keyword evidence="3 7" id="KW-0698">rRNA processing</keyword>
<reference evidence="9" key="1">
    <citation type="submission" date="2023-02" db="EMBL/GenBank/DDBJ databases">
        <title>Gut commensal Christensenella minuta modulates host metabolism via a new class of secondary bile acids.</title>
        <authorList>
            <person name="Liu C."/>
        </authorList>
    </citation>
    <scope>NUCLEOTIDE SEQUENCE</scope>
    <source>
        <strain evidence="9">CA70</strain>
    </source>
</reference>
<proteinExistence type="inferred from homology"/>
<dbReference type="EC" id="2.1.1.199" evidence="7"/>
<evidence type="ECO:0000256" key="2">
    <source>
        <dbReference type="ARBA" id="ARBA00022490"/>
    </source>
</evidence>
<evidence type="ECO:0000256" key="3">
    <source>
        <dbReference type="ARBA" id="ARBA00022552"/>
    </source>
</evidence>
<accession>A0AAU8A9L4</accession>
<dbReference type="EMBL" id="CP117826">
    <property type="protein sequence ID" value="XCC62527.1"/>
    <property type="molecule type" value="Genomic_DNA"/>
</dbReference>
<dbReference type="RefSeq" id="WP_353423579.1">
    <property type="nucleotide sequence ID" value="NZ_CP117826.1"/>
</dbReference>
<dbReference type="HAMAP" id="MF_01007">
    <property type="entry name" value="16SrRNA_methyltr_H"/>
    <property type="match status" value="1"/>
</dbReference>
<name>A0AAU8A9L4_9FIRM</name>
<dbReference type="GO" id="GO:0005737">
    <property type="term" value="C:cytoplasm"/>
    <property type="evidence" value="ECO:0007669"/>
    <property type="project" value="UniProtKB-SubCell"/>
</dbReference>
<dbReference type="InterPro" id="IPR029063">
    <property type="entry name" value="SAM-dependent_MTases_sf"/>
</dbReference>
<comment type="subcellular location">
    <subcellularLocation>
        <location evidence="7">Cytoplasm</location>
    </subcellularLocation>
</comment>
<evidence type="ECO:0000256" key="1">
    <source>
        <dbReference type="ARBA" id="ARBA00010396"/>
    </source>
</evidence>
<evidence type="ECO:0000256" key="5">
    <source>
        <dbReference type="ARBA" id="ARBA00022679"/>
    </source>
</evidence>
<keyword evidence="5 7" id="KW-0808">Transferase</keyword>
<keyword evidence="4 7" id="KW-0489">Methyltransferase</keyword>
<keyword evidence="2 7" id="KW-0963">Cytoplasm</keyword>
<dbReference type="Gene3D" id="1.10.150.170">
    <property type="entry name" value="Putative methyltransferase TM0872, insert domain"/>
    <property type="match status" value="1"/>
</dbReference>
<feature type="binding site" evidence="7">
    <location>
        <position position="102"/>
    </location>
    <ligand>
        <name>S-adenosyl-L-methionine</name>
        <dbReference type="ChEBI" id="CHEBI:59789"/>
    </ligand>
</feature>
<comment type="function">
    <text evidence="7">Specifically methylates the N4 position of cytidine in position 1402 (C1402) of 16S rRNA.</text>
</comment>
<gene>
    <name evidence="7 9" type="primary">rsmH</name>
    <name evidence="9" type="ORF">PUP29_00930</name>
</gene>
<keyword evidence="6 7" id="KW-0949">S-adenosyl-L-methionine</keyword>
<protein>
    <recommendedName>
        <fullName evidence="7">Ribosomal RNA small subunit methyltransferase H</fullName>
        <ecNumber evidence="7">2.1.1.199</ecNumber>
    </recommendedName>
    <alternativeName>
        <fullName evidence="7">16S rRNA m(4)C1402 methyltransferase</fullName>
    </alternativeName>
    <alternativeName>
        <fullName evidence="7">rRNA (cytosine-N(4)-)-methyltransferase RsmH</fullName>
    </alternativeName>
</protein>
<dbReference type="GO" id="GO:0070475">
    <property type="term" value="P:rRNA base methylation"/>
    <property type="evidence" value="ECO:0007669"/>
    <property type="project" value="UniProtKB-UniRule"/>
</dbReference>
<dbReference type="FunFam" id="1.10.150.170:FF:000001">
    <property type="entry name" value="Ribosomal RNA small subunit methyltransferase H"/>
    <property type="match status" value="1"/>
</dbReference>
<dbReference type="NCBIfam" id="TIGR00006">
    <property type="entry name" value="16S rRNA (cytosine(1402)-N(4))-methyltransferase RsmH"/>
    <property type="match status" value="1"/>
</dbReference>
<dbReference type="GO" id="GO:0071424">
    <property type="term" value="F:rRNA (cytosine-N4-)-methyltransferase activity"/>
    <property type="evidence" value="ECO:0007669"/>
    <property type="project" value="UniProtKB-UniRule"/>
</dbReference>
<comment type="similarity">
    <text evidence="1 7">Belongs to the methyltransferase superfamily. RsmH family.</text>
</comment>
<feature type="binding site" evidence="7">
    <location>
        <position position="81"/>
    </location>
    <ligand>
        <name>S-adenosyl-L-methionine</name>
        <dbReference type="ChEBI" id="CHEBI:59789"/>
    </ligand>
</feature>
<feature type="binding site" evidence="7">
    <location>
        <begin position="34"/>
        <end position="36"/>
    </location>
    <ligand>
        <name>S-adenosyl-L-methionine</name>
        <dbReference type="ChEBI" id="CHEBI:59789"/>
    </ligand>
</feature>
<evidence type="ECO:0000256" key="7">
    <source>
        <dbReference type="HAMAP-Rule" id="MF_01007"/>
    </source>
</evidence>
<evidence type="ECO:0000313" key="9">
    <source>
        <dbReference type="EMBL" id="XCC62527.1"/>
    </source>
</evidence>
<dbReference type="SUPFAM" id="SSF81799">
    <property type="entry name" value="Putative methyltransferase TM0872, insert domain"/>
    <property type="match status" value="1"/>
</dbReference>
<evidence type="ECO:0000256" key="8">
    <source>
        <dbReference type="SAM" id="MobiDB-lite"/>
    </source>
</evidence>
<dbReference type="PANTHER" id="PTHR11265:SF0">
    <property type="entry name" value="12S RRNA N4-METHYLCYTIDINE METHYLTRANSFERASE"/>
    <property type="match status" value="1"/>
</dbReference>
<evidence type="ECO:0000256" key="6">
    <source>
        <dbReference type="ARBA" id="ARBA00022691"/>
    </source>
</evidence>
<dbReference type="SUPFAM" id="SSF53335">
    <property type="entry name" value="S-adenosyl-L-methionine-dependent methyltransferases"/>
    <property type="match status" value="1"/>
</dbReference>
<organism evidence="9">
    <name type="scientific">Christensenella massiliensis</name>
    <dbReference type="NCBI Taxonomy" id="1805714"/>
    <lineage>
        <taxon>Bacteria</taxon>
        <taxon>Bacillati</taxon>
        <taxon>Bacillota</taxon>
        <taxon>Clostridia</taxon>
        <taxon>Christensenellales</taxon>
        <taxon>Christensenellaceae</taxon>
        <taxon>Christensenella</taxon>
    </lineage>
</organism>
<dbReference type="Gene3D" id="3.40.50.150">
    <property type="entry name" value="Vaccinia Virus protein VP39"/>
    <property type="match status" value="1"/>
</dbReference>
<evidence type="ECO:0000256" key="4">
    <source>
        <dbReference type="ARBA" id="ARBA00022603"/>
    </source>
</evidence>
<dbReference type="InterPro" id="IPR002903">
    <property type="entry name" value="RsmH"/>
</dbReference>
<feature type="binding site" evidence="7">
    <location>
        <position position="54"/>
    </location>
    <ligand>
        <name>S-adenosyl-L-methionine</name>
        <dbReference type="ChEBI" id="CHEBI:59789"/>
    </ligand>
</feature>
<dbReference type="Pfam" id="PF01795">
    <property type="entry name" value="Methyltransf_5"/>
    <property type="match status" value="1"/>
</dbReference>
<comment type="catalytic activity">
    <reaction evidence="7">
        <text>cytidine(1402) in 16S rRNA + S-adenosyl-L-methionine = N(4)-methylcytidine(1402) in 16S rRNA + S-adenosyl-L-homocysteine + H(+)</text>
        <dbReference type="Rhea" id="RHEA:42928"/>
        <dbReference type="Rhea" id="RHEA-COMP:10286"/>
        <dbReference type="Rhea" id="RHEA-COMP:10287"/>
        <dbReference type="ChEBI" id="CHEBI:15378"/>
        <dbReference type="ChEBI" id="CHEBI:57856"/>
        <dbReference type="ChEBI" id="CHEBI:59789"/>
        <dbReference type="ChEBI" id="CHEBI:74506"/>
        <dbReference type="ChEBI" id="CHEBI:82748"/>
        <dbReference type="EC" id="2.1.1.199"/>
    </reaction>
</comment>
<dbReference type="PIRSF" id="PIRSF004486">
    <property type="entry name" value="MraW"/>
    <property type="match status" value="1"/>
</dbReference>
<feature type="binding site" evidence="7">
    <location>
        <position position="109"/>
    </location>
    <ligand>
        <name>S-adenosyl-L-methionine</name>
        <dbReference type="ChEBI" id="CHEBI:59789"/>
    </ligand>
</feature>
<feature type="region of interest" description="Disordered" evidence="8">
    <location>
        <begin position="291"/>
        <end position="312"/>
    </location>
</feature>
<dbReference type="PANTHER" id="PTHR11265">
    <property type="entry name" value="S-ADENOSYL-METHYLTRANSFERASE MRAW"/>
    <property type="match status" value="1"/>
</dbReference>
<dbReference type="InterPro" id="IPR023397">
    <property type="entry name" value="SAM-dep_MeTrfase_MraW_recog"/>
</dbReference>